<dbReference type="Proteomes" id="UP000663868">
    <property type="component" value="Unassembled WGS sequence"/>
</dbReference>
<dbReference type="AlphaFoldDB" id="A0A820NXT7"/>
<organism evidence="1 2">
    <name type="scientific">Adineta steineri</name>
    <dbReference type="NCBI Taxonomy" id="433720"/>
    <lineage>
        <taxon>Eukaryota</taxon>
        <taxon>Metazoa</taxon>
        <taxon>Spiralia</taxon>
        <taxon>Gnathifera</taxon>
        <taxon>Rotifera</taxon>
        <taxon>Eurotatoria</taxon>
        <taxon>Bdelloidea</taxon>
        <taxon>Adinetida</taxon>
        <taxon>Adinetidae</taxon>
        <taxon>Adineta</taxon>
    </lineage>
</organism>
<evidence type="ECO:0000313" key="2">
    <source>
        <dbReference type="Proteomes" id="UP000663868"/>
    </source>
</evidence>
<feature type="non-terminal residue" evidence="1">
    <location>
        <position position="1"/>
    </location>
</feature>
<reference evidence="1" key="1">
    <citation type="submission" date="2021-02" db="EMBL/GenBank/DDBJ databases">
        <authorList>
            <person name="Nowell W R."/>
        </authorList>
    </citation>
    <scope>NUCLEOTIDE SEQUENCE</scope>
</reference>
<sequence>KPFDEKDLRGLCGINNGTKKKDLDKTGYKGLGFKAVFGKSNNVIIYSNGEYFRFNSSYRIKWNEQWGTENQEIWEKENDRQFIYPWQINPIWTNEDEIPTFIIDFFRSSKIPVYVANIILLNNAAEICQAIEQLKQQPHMFLFLRHISQMPFRYTF</sequence>
<proteinExistence type="predicted"/>
<dbReference type="InterPro" id="IPR036890">
    <property type="entry name" value="HATPase_C_sf"/>
</dbReference>
<accession>A0A820NXT7</accession>
<dbReference type="SUPFAM" id="SSF55874">
    <property type="entry name" value="ATPase domain of HSP90 chaperone/DNA topoisomerase II/histidine kinase"/>
    <property type="match status" value="1"/>
</dbReference>
<evidence type="ECO:0000313" key="1">
    <source>
        <dbReference type="EMBL" id="CAF4395977.1"/>
    </source>
</evidence>
<dbReference type="EMBL" id="CAJOBB010023830">
    <property type="protein sequence ID" value="CAF4395977.1"/>
    <property type="molecule type" value="Genomic_DNA"/>
</dbReference>
<comment type="caution">
    <text evidence="1">The sequence shown here is derived from an EMBL/GenBank/DDBJ whole genome shotgun (WGS) entry which is preliminary data.</text>
</comment>
<name>A0A820NXT7_9BILA</name>
<feature type="non-terminal residue" evidence="1">
    <location>
        <position position="156"/>
    </location>
</feature>
<gene>
    <name evidence="1" type="ORF">KXQ929_LOCUS50742</name>
</gene>
<protein>
    <submittedName>
        <fullName evidence="1">Uncharacterized protein</fullName>
    </submittedName>
</protein>